<keyword evidence="3" id="KW-1185">Reference proteome</keyword>
<evidence type="ECO:0000256" key="1">
    <source>
        <dbReference type="SAM" id="MobiDB-lite"/>
    </source>
</evidence>
<organism evidence="2 3">
    <name type="scientific">Dreissena polymorpha</name>
    <name type="common">Zebra mussel</name>
    <name type="synonym">Mytilus polymorpha</name>
    <dbReference type="NCBI Taxonomy" id="45954"/>
    <lineage>
        <taxon>Eukaryota</taxon>
        <taxon>Metazoa</taxon>
        <taxon>Spiralia</taxon>
        <taxon>Lophotrochozoa</taxon>
        <taxon>Mollusca</taxon>
        <taxon>Bivalvia</taxon>
        <taxon>Autobranchia</taxon>
        <taxon>Heteroconchia</taxon>
        <taxon>Euheterodonta</taxon>
        <taxon>Imparidentia</taxon>
        <taxon>Neoheterodontei</taxon>
        <taxon>Myida</taxon>
        <taxon>Dreissenoidea</taxon>
        <taxon>Dreissenidae</taxon>
        <taxon>Dreissena</taxon>
    </lineage>
</organism>
<reference evidence="2" key="1">
    <citation type="journal article" date="2019" name="bioRxiv">
        <title>The Genome of the Zebra Mussel, Dreissena polymorpha: A Resource for Invasive Species Research.</title>
        <authorList>
            <person name="McCartney M.A."/>
            <person name="Auch B."/>
            <person name="Kono T."/>
            <person name="Mallez S."/>
            <person name="Zhang Y."/>
            <person name="Obille A."/>
            <person name="Becker A."/>
            <person name="Abrahante J.E."/>
            <person name="Garbe J."/>
            <person name="Badalamenti J.P."/>
            <person name="Herman A."/>
            <person name="Mangelson H."/>
            <person name="Liachko I."/>
            <person name="Sullivan S."/>
            <person name="Sone E.D."/>
            <person name="Koren S."/>
            <person name="Silverstein K.A.T."/>
            <person name="Beckman K.B."/>
            <person name="Gohl D.M."/>
        </authorList>
    </citation>
    <scope>NUCLEOTIDE SEQUENCE</scope>
    <source>
        <strain evidence="2">Duluth1</strain>
        <tissue evidence="2">Whole animal</tissue>
    </source>
</reference>
<protein>
    <submittedName>
        <fullName evidence="2">Uncharacterized protein</fullName>
    </submittedName>
</protein>
<evidence type="ECO:0000313" key="2">
    <source>
        <dbReference type="EMBL" id="KAH3711230.1"/>
    </source>
</evidence>
<proteinExistence type="predicted"/>
<feature type="compositionally biased region" description="Basic and acidic residues" evidence="1">
    <location>
        <begin position="84"/>
        <end position="93"/>
    </location>
</feature>
<name>A0A9D4BVB4_DREPO</name>
<reference evidence="2" key="2">
    <citation type="submission" date="2020-11" db="EMBL/GenBank/DDBJ databases">
        <authorList>
            <person name="McCartney M.A."/>
            <person name="Auch B."/>
            <person name="Kono T."/>
            <person name="Mallez S."/>
            <person name="Becker A."/>
            <person name="Gohl D.M."/>
            <person name="Silverstein K.A.T."/>
            <person name="Koren S."/>
            <person name="Bechman K.B."/>
            <person name="Herman A."/>
            <person name="Abrahante J.E."/>
            <person name="Garbe J."/>
        </authorList>
    </citation>
    <scope>NUCLEOTIDE SEQUENCE</scope>
    <source>
        <strain evidence="2">Duluth1</strain>
        <tissue evidence="2">Whole animal</tissue>
    </source>
</reference>
<gene>
    <name evidence="2" type="ORF">DPMN_070732</name>
</gene>
<dbReference type="EMBL" id="JAIWYP010000014">
    <property type="protein sequence ID" value="KAH3711230.1"/>
    <property type="molecule type" value="Genomic_DNA"/>
</dbReference>
<dbReference type="Proteomes" id="UP000828390">
    <property type="component" value="Unassembled WGS sequence"/>
</dbReference>
<evidence type="ECO:0000313" key="3">
    <source>
        <dbReference type="Proteomes" id="UP000828390"/>
    </source>
</evidence>
<sequence length="104" mass="11704">MSNASIQNNPAKLSMKFLTQRGLHVKNKLAMSMPRQVVLSFLTVYQGIRDVEAKTRPFDGARSFHRRSATDVYMLLQAERSTNAREKTRKEFKVPVGSSMAVGS</sequence>
<feature type="region of interest" description="Disordered" evidence="1">
    <location>
        <begin position="84"/>
        <end position="104"/>
    </location>
</feature>
<comment type="caution">
    <text evidence="2">The sequence shown here is derived from an EMBL/GenBank/DDBJ whole genome shotgun (WGS) entry which is preliminary data.</text>
</comment>
<dbReference type="AlphaFoldDB" id="A0A9D4BVB4"/>
<accession>A0A9D4BVB4</accession>